<feature type="compositionally biased region" description="Basic and acidic residues" evidence="1">
    <location>
        <begin position="75"/>
        <end position="94"/>
    </location>
</feature>
<dbReference type="AlphaFoldDB" id="L5L1S4"/>
<organism evidence="2 3">
    <name type="scientific">Pteropus alecto</name>
    <name type="common">Black flying fox</name>
    <dbReference type="NCBI Taxonomy" id="9402"/>
    <lineage>
        <taxon>Eukaryota</taxon>
        <taxon>Metazoa</taxon>
        <taxon>Chordata</taxon>
        <taxon>Craniata</taxon>
        <taxon>Vertebrata</taxon>
        <taxon>Euteleostomi</taxon>
        <taxon>Mammalia</taxon>
        <taxon>Eutheria</taxon>
        <taxon>Laurasiatheria</taxon>
        <taxon>Chiroptera</taxon>
        <taxon>Yinpterochiroptera</taxon>
        <taxon>Pteropodoidea</taxon>
        <taxon>Pteropodidae</taxon>
        <taxon>Pteropodinae</taxon>
        <taxon>Pteropus</taxon>
    </lineage>
</organism>
<sequence length="94" mass="10152">MEGQQEPSQPSSHVLRAPAPSPYSMAAQPYPCLLPTALHMPATCGQPGQVLRRLQPAGPIGRASGRRARLPDGGVDTRRGTGSWRLEHRPKDSF</sequence>
<feature type="region of interest" description="Disordered" evidence="1">
    <location>
        <begin position="58"/>
        <end position="94"/>
    </location>
</feature>
<reference evidence="3" key="1">
    <citation type="journal article" date="2013" name="Science">
        <title>Comparative analysis of bat genomes provides insight into the evolution of flight and immunity.</title>
        <authorList>
            <person name="Zhang G."/>
            <person name="Cowled C."/>
            <person name="Shi Z."/>
            <person name="Huang Z."/>
            <person name="Bishop-Lilly K.A."/>
            <person name="Fang X."/>
            <person name="Wynne J.W."/>
            <person name="Xiong Z."/>
            <person name="Baker M.L."/>
            <person name="Zhao W."/>
            <person name="Tachedjian M."/>
            <person name="Zhu Y."/>
            <person name="Zhou P."/>
            <person name="Jiang X."/>
            <person name="Ng J."/>
            <person name="Yang L."/>
            <person name="Wu L."/>
            <person name="Xiao J."/>
            <person name="Feng Y."/>
            <person name="Chen Y."/>
            <person name="Sun X."/>
            <person name="Zhang Y."/>
            <person name="Marsh G.A."/>
            <person name="Crameri G."/>
            <person name="Broder C.C."/>
            <person name="Frey K.G."/>
            <person name="Wang L.F."/>
            <person name="Wang J."/>
        </authorList>
    </citation>
    <scope>NUCLEOTIDE SEQUENCE [LARGE SCALE GENOMIC DNA]</scope>
</reference>
<evidence type="ECO:0000256" key="1">
    <source>
        <dbReference type="SAM" id="MobiDB-lite"/>
    </source>
</evidence>
<evidence type="ECO:0000313" key="2">
    <source>
        <dbReference type="EMBL" id="ELK17582.1"/>
    </source>
</evidence>
<feature type="region of interest" description="Disordered" evidence="1">
    <location>
        <begin position="1"/>
        <end position="29"/>
    </location>
</feature>
<protein>
    <submittedName>
        <fullName evidence="2">Uncharacterized protein</fullName>
    </submittedName>
</protein>
<evidence type="ECO:0000313" key="3">
    <source>
        <dbReference type="Proteomes" id="UP000010552"/>
    </source>
</evidence>
<dbReference type="EMBL" id="KB030404">
    <property type="protein sequence ID" value="ELK17582.1"/>
    <property type="molecule type" value="Genomic_DNA"/>
</dbReference>
<dbReference type="Proteomes" id="UP000010552">
    <property type="component" value="Unassembled WGS sequence"/>
</dbReference>
<gene>
    <name evidence="2" type="ORF">PAL_GLEAN10001670</name>
</gene>
<proteinExistence type="predicted"/>
<accession>L5L1S4</accession>
<keyword evidence="3" id="KW-1185">Reference proteome</keyword>
<dbReference type="InParanoid" id="L5L1S4"/>
<name>L5L1S4_PTEAL</name>
<feature type="compositionally biased region" description="Polar residues" evidence="1">
    <location>
        <begin position="1"/>
        <end position="12"/>
    </location>
</feature>